<proteinExistence type="predicted"/>
<protein>
    <submittedName>
        <fullName evidence="2">Uncharacterized protein</fullName>
    </submittedName>
</protein>
<dbReference type="Proteomes" id="UP001372834">
    <property type="component" value="Unassembled WGS sequence"/>
</dbReference>
<evidence type="ECO:0000313" key="3">
    <source>
        <dbReference type="Proteomes" id="UP001372834"/>
    </source>
</evidence>
<organism evidence="2 3">
    <name type="scientific">Polyplax serrata</name>
    <name type="common">Common mouse louse</name>
    <dbReference type="NCBI Taxonomy" id="468196"/>
    <lineage>
        <taxon>Eukaryota</taxon>
        <taxon>Metazoa</taxon>
        <taxon>Ecdysozoa</taxon>
        <taxon>Arthropoda</taxon>
        <taxon>Hexapoda</taxon>
        <taxon>Insecta</taxon>
        <taxon>Pterygota</taxon>
        <taxon>Neoptera</taxon>
        <taxon>Paraneoptera</taxon>
        <taxon>Psocodea</taxon>
        <taxon>Troctomorpha</taxon>
        <taxon>Phthiraptera</taxon>
        <taxon>Anoplura</taxon>
        <taxon>Polyplacidae</taxon>
        <taxon>Polyplax</taxon>
    </lineage>
</organism>
<comment type="caution">
    <text evidence="2">The sequence shown here is derived from an EMBL/GenBank/DDBJ whole genome shotgun (WGS) entry which is preliminary data.</text>
</comment>
<dbReference type="AlphaFoldDB" id="A0AAN8PCA9"/>
<reference evidence="2 3" key="1">
    <citation type="submission" date="2023-10" db="EMBL/GenBank/DDBJ databases">
        <title>Genomes of two closely related lineages of the louse Polyplax serrata with different host specificities.</title>
        <authorList>
            <person name="Martinu J."/>
            <person name="Tarabai H."/>
            <person name="Stefka J."/>
            <person name="Hypsa V."/>
        </authorList>
    </citation>
    <scope>NUCLEOTIDE SEQUENCE [LARGE SCALE GENOMIC DNA]</scope>
    <source>
        <strain evidence="2">HR10_N</strain>
    </source>
</reference>
<dbReference type="EMBL" id="JAWJWE010000037">
    <property type="protein sequence ID" value="KAK6625910.1"/>
    <property type="molecule type" value="Genomic_DNA"/>
</dbReference>
<accession>A0AAN8PCA9</accession>
<feature type="region of interest" description="Disordered" evidence="1">
    <location>
        <begin position="1"/>
        <end position="31"/>
    </location>
</feature>
<evidence type="ECO:0000256" key="1">
    <source>
        <dbReference type="SAM" id="MobiDB-lite"/>
    </source>
</evidence>
<feature type="compositionally biased region" description="Basic and acidic residues" evidence="1">
    <location>
        <begin position="22"/>
        <end position="31"/>
    </location>
</feature>
<name>A0AAN8PCA9_POLSC</name>
<gene>
    <name evidence="2" type="ORF">RUM43_006209</name>
</gene>
<sequence length="97" mass="11155">MMHSMARSLETVETDEMIKEDEEYKRRSRDIETETDEELLLYQVSLDSSGSFSSSVSLSDKSVSTDNNVEEYIGDVPFAGESSIMYCYLFIIICRDR</sequence>
<feature type="compositionally biased region" description="Acidic residues" evidence="1">
    <location>
        <begin position="12"/>
        <end position="21"/>
    </location>
</feature>
<evidence type="ECO:0000313" key="2">
    <source>
        <dbReference type="EMBL" id="KAK6625910.1"/>
    </source>
</evidence>